<evidence type="ECO:0008006" key="5">
    <source>
        <dbReference type="Google" id="ProtNLM"/>
    </source>
</evidence>
<gene>
    <name evidence="3" type="ORF">C5L30_000630</name>
</gene>
<comment type="caution">
    <text evidence="3">The sequence shown here is derived from an EMBL/GenBank/DDBJ whole genome shotgun (WGS) entry which is preliminary data.</text>
</comment>
<dbReference type="Gene3D" id="2.30.30.110">
    <property type="match status" value="1"/>
</dbReference>
<dbReference type="EMBL" id="PUFN01000011">
    <property type="protein sequence ID" value="TDG73194.1"/>
    <property type="molecule type" value="Genomic_DNA"/>
</dbReference>
<evidence type="ECO:0000313" key="3">
    <source>
        <dbReference type="EMBL" id="TDG73194.1"/>
    </source>
</evidence>
<keyword evidence="2" id="KW-1277">Toxin-antitoxin system</keyword>
<evidence type="ECO:0000256" key="2">
    <source>
        <dbReference type="ARBA" id="ARBA00022649"/>
    </source>
</evidence>
<evidence type="ECO:0000256" key="1">
    <source>
        <dbReference type="ARBA" id="ARBA00007521"/>
    </source>
</evidence>
<dbReference type="AlphaFoldDB" id="A0A4R5NGY8"/>
<dbReference type="SUPFAM" id="SSF50118">
    <property type="entry name" value="Cell growth inhibitor/plasmid maintenance toxic component"/>
    <property type="match status" value="1"/>
</dbReference>
<keyword evidence="4" id="KW-1185">Reference proteome</keyword>
<comment type="similarity">
    <text evidence="1">Belongs to the PemK/MazF family.</text>
</comment>
<dbReference type="GO" id="GO:0003677">
    <property type="term" value="F:DNA binding"/>
    <property type="evidence" value="ECO:0007669"/>
    <property type="project" value="InterPro"/>
</dbReference>
<dbReference type="InterPro" id="IPR003477">
    <property type="entry name" value="PemK-like"/>
</dbReference>
<protein>
    <recommendedName>
        <fullName evidence="5">Type II toxin-antitoxin system PemK/MazF family toxin</fullName>
    </recommendedName>
</protein>
<dbReference type="Proteomes" id="UP000295257">
    <property type="component" value="Unassembled WGS sequence"/>
</dbReference>
<reference evidence="3 4" key="1">
    <citation type="journal article" date="2019" name="Appl. Microbiol. Biotechnol.">
        <title>Uncovering carbohydrate metabolism through a genotype-phenotype association study of 56 lactic acid bacteria genomes.</title>
        <authorList>
            <person name="Buron-Moles G."/>
            <person name="Chailyan A."/>
            <person name="Dolejs I."/>
            <person name="Forster J."/>
            <person name="Miks M.H."/>
        </authorList>
    </citation>
    <scope>NUCLEOTIDE SEQUENCE [LARGE SCALE GENOMIC DNA]</scope>
    <source>
        <strain evidence="3 4">ATCC 29644</strain>
    </source>
</reference>
<dbReference type="RefSeq" id="WP_056945231.1">
    <property type="nucleotide sequence ID" value="NZ_PUFN01000011.1"/>
</dbReference>
<organism evidence="3 4">
    <name type="scientific">Companilactobacillus farciminis</name>
    <dbReference type="NCBI Taxonomy" id="1612"/>
    <lineage>
        <taxon>Bacteria</taxon>
        <taxon>Bacillati</taxon>
        <taxon>Bacillota</taxon>
        <taxon>Bacilli</taxon>
        <taxon>Lactobacillales</taxon>
        <taxon>Lactobacillaceae</taxon>
        <taxon>Companilactobacillus</taxon>
    </lineage>
</organism>
<dbReference type="Pfam" id="PF02452">
    <property type="entry name" value="PemK_toxin"/>
    <property type="match status" value="1"/>
</dbReference>
<sequence>MKNYYATNATSIAQFNDIYFGVPHNSMFKLHYMREWMEFYGYWLAREKEHNVPKYYTTFKHGSVVMVNFGPNVGSELSGNHFAIVLNKNDKRENKSLTVIPLSSKDHSNYLDLGSELFKSVYQLTQQRMSDFEQEKDSVIEPLKARMKELAPKILSYKLIDESSQNASIFFAKDSLNGFLHIMHEFQINFADYIDFKDPTKLKELINEIVNIREKEIVAHSSESYIERLSSTISDLTEFYNGIESGVTLNEHIENMQGLIDKVQKYSKNTYAIIPNITTVSKLRVVKVSHYTISKNVTISEESLARIHKSVKNYLNLND</sequence>
<name>A0A4R5NGY8_9LACO</name>
<dbReference type="InterPro" id="IPR011067">
    <property type="entry name" value="Plasmid_toxin/cell-grow_inhib"/>
</dbReference>
<evidence type="ECO:0000313" key="4">
    <source>
        <dbReference type="Proteomes" id="UP000295257"/>
    </source>
</evidence>
<proteinExistence type="inferred from homology"/>
<accession>A0A4R5NGY8</accession>